<dbReference type="EMBL" id="BN001304">
    <property type="protein sequence ID" value="CBF79171.1"/>
    <property type="molecule type" value="Genomic_DNA"/>
</dbReference>
<organism evidence="3 4">
    <name type="scientific">Emericella nidulans (strain FGSC A4 / ATCC 38163 / CBS 112.46 / NRRL 194 / M139)</name>
    <name type="common">Aspergillus nidulans</name>
    <dbReference type="NCBI Taxonomy" id="227321"/>
    <lineage>
        <taxon>Eukaryota</taxon>
        <taxon>Fungi</taxon>
        <taxon>Dikarya</taxon>
        <taxon>Ascomycota</taxon>
        <taxon>Pezizomycotina</taxon>
        <taxon>Eurotiomycetes</taxon>
        <taxon>Eurotiomycetidae</taxon>
        <taxon>Eurotiales</taxon>
        <taxon>Aspergillaceae</taxon>
        <taxon>Aspergillus</taxon>
        <taxon>Aspergillus subgen. Nidulantes</taxon>
    </lineage>
</organism>
<feature type="compositionally biased region" description="Basic and acidic residues" evidence="1">
    <location>
        <begin position="286"/>
        <end position="300"/>
    </location>
</feature>
<dbReference type="Pfam" id="PF00651">
    <property type="entry name" value="BTB"/>
    <property type="match status" value="1"/>
</dbReference>
<sequence length="369" mass="41550">MLGTNLACLFTVHSSHINLIPALIYKILVWRLNIWITGRTLSGGIVNLTVGPSETPFDVHIELLCDRSPYFDNLLENRYTEISLQELVFPDDVPEVFADFISWVYCGKISGARIARKLSRSLHLFQLWTLAERFQVPELQDIAFAICKELLDAEPAKVVGSEAVQHAYSHSSPGSSIRQLAVDMWAARASDFKILRSRMNLPSEFIADLNATRLRTQKLFAFEVYMLHPVTNHDDRLCTFVTNLNYAKAEKDTPDTPFSVAPISKQSEPTISDDSPRRASAAQLAHNKDKALSSWRRDPDQISRLPPQVLIFTTPVSRALAPSASRLPRSGRRKVRVKLPPSTDPSYTKFSTKSILGELYRIENNGEKV</sequence>
<dbReference type="Gene3D" id="3.30.710.10">
    <property type="entry name" value="Potassium Channel Kv1.1, Chain A"/>
    <property type="match status" value="1"/>
</dbReference>
<keyword evidence="4" id="KW-1185">Reference proteome</keyword>
<dbReference type="SUPFAM" id="SSF54695">
    <property type="entry name" value="POZ domain"/>
    <property type="match status" value="1"/>
</dbReference>
<feature type="compositionally biased region" description="Polar residues" evidence="1">
    <location>
        <begin position="264"/>
        <end position="273"/>
    </location>
</feature>
<dbReference type="Proteomes" id="UP000000560">
    <property type="component" value="Chromosome IV"/>
</dbReference>
<dbReference type="InterPro" id="IPR011333">
    <property type="entry name" value="SKP1/BTB/POZ_sf"/>
</dbReference>
<dbReference type="eggNOG" id="ENOG502RI3H">
    <property type="taxonomic scope" value="Eukaryota"/>
</dbReference>
<dbReference type="AlphaFoldDB" id="Q5AXC2"/>
<dbReference type="KEGG" id="ani:ANIA_07058"/>
<dbReference type="GeneID" id="2869936"/>
<dbReference type="HOGENOM" id="CLU_750114_0_0_1"/>
<feature type="domain" description="BTB" evidence="2">
    <location>
        <begin position="46"/>
        <end position="113"/>
    </location>
</feature>
<evidence type="ECO:0000313" key="4">
    <source>
        <dbReference type="Proteomes" id="UP000000560"/>
    </source>
</evidence>
<dbReference type="PANTHER" id="PTHR47843">
    <property type="entry name" value="BTB DOMAIN-CONTAINING PROTEIN-RELATED"/>
    <property type="match status" value="1"/>
</dbReference>
<dbReference type="SMART" id="SM00225">
    <property type="entry name" value="BTB"/>
    <property type="match status" value="1"/>
</dbReference>
<dbReference type="VEuPathDB" id="FungiDB:AN7058"/>
<proteinExistence type="predicted"/>
<dbReference type="PANTHER" id="PTHR47843:SF3">
    <property type="entry name" value="BTB DOMAIN-CONTAINING PROTEIN"/>
    <property type="match status" value="1"/>
</dbReference>
<dbReference type="OrthoDB" id="1022638at2759"/>
<dbReference type="STRING" id="227321.Q5AXC2"/>
<evidence type="ECO:0000259" key="2">
    <source>
        <dbReference type="PROSITE" id="PS50097"/>
    </source>
</evidence>
<gene>
    <name evidence="3" type="ORF">ANIA_07058</name>
</gene>
<name>Q5AXC2_EMENI</name>
<feature type="region of interest" description="Disordered" evidence="1">
    <location>
        <begin position="251"/>
        <end position="300"/>
    </location>
</feature>
<reference evidence="4" key="2">
    <citation type="journal article" date="2009" name="Fungal Genet. Biol.">
        <title>The 2008 update of the Aspergillus nidulans genome annotation: a community effort.</title>
        <authorList>
            <person name="Wortman J.R."/>
            <person name="Gilsenan J.M."/>
            <person name="Joardar V."/>
            <person name="Deegan J."/>
            <person name="Clutterbuck J."/>
            <person name="Andersen M.R."/>
            <person name="Archer D."/>
            <person name="Bencina M."/>
            <person name="Braus G."/>
            <person name="Coutinho P."/>
            <person name="von Dohren H."/>
            <person name="Doonan J."/>
            <person name="Driessen A.J."/>
            <person name="Durek P."/>
            <person name="Espeso E."/>
            <person name="Fekete E."/>
            <person name="Flipphi M."/>
            <person name="Estrada C.G."/>
            <person name="Geysens S."/>
            <person name="Goldman G."/>
            <person name="de Groot P.W."/>
            <person name="Hansen K."/>
            <person name="Harris S.D."/>
            <person name="Heinekamp T."/>
            <person name="Helmstaedt K."/>
            <person name="Henrissat B."/>
            <person name="Hofmann G."/>
            <person name="Homan T."/>
            <person name="Horio T."/>
            <person name="Horiuchi H."/>
            <person name="James S."/>
            <person name="Jones M."/>
            <person name="Karaffa L."/>
            <person name="Karanyi Z."/>
            <person name="Kato M."/>
            <person name="Keller N."/>
            <person name="Kelly D.E."/>
            <person name="Kiel J.A."/>
            <person name="Kim J.M."/>
            <person name="van der Klei I.J."/>
            <person name="Klis F.M."/>
            <person name="Kovalchuk A."/>
            <person name="Krasevec N."/>
            <person name="Kubicek C.P."/>
            <person name="Liu B."/>
            <person name="Maccabe A."/>
            <person name="Meyer V."/>
            <person name="Mirabito P."/>
            <person name="Miskei M."/>
            <person name="Mos M."/>
            <person name="Mullins J."/>
            <person name="Nelson D.R."/>
            <person name="Nielsen J."/>
            <person name="Oakley B.R."/>
            <person name="Osmani S.A."/>
            <person name="Pakula T."/>
            <person name="Paszewski A."/>
            <person name="Paulsen I."/>
            <person name="Pilsyk S."/>
            <person name="Pocsi I."/>
            <person name="Punt P.J."/>
            <person name="Ram A.F."/>
            <person name="Ren Q."/>
            <person name="Robellet X."/>
            <person name="Robson G."/>
            <person name="Seiboth B."/>
            <person name="van Solingen P."/>
            <person name="Specht T."/>
            <person name="Sun J."/>
            <person name="Taheri-Talesh N."/>
            <person name="Takeshita N."/>
            <person name="Ussery D."/>
            <person name="vanKuyk P.A."/>
            <person name="Visser H."/>
            <person name="van de Vondervoort P.J."/>
            <person name="de Vries R.P."/>
            <person name="Walton J."/>
            <person name="Xiang X."/>
            <person name="Xiong Y."/>
            <person name="Zeng A.P."/>
            <person name="Brandt B.W."/>
            <person name="Cornell M.J."/>
            <person name="van den Hondel C.A."/>
            <person name="Visser J."/>
            <person name="Oliver S.G."/>
            <person name="Turner G."/>
        </authorList>
    </citation>
    <scope>GENOME REANNOTATION</scope>
    <source>
        <strain evidence="4">FGSC A4 / ATCC 38163 / CBS 112.46 / NRRL 194 / M139</strain>
    </source>
</reference>
<accession>C8VB45</accession>
<dbReference type="RefSeq" id="XP_664662.1">
    <property type="nucleotide sequence ID" value="XM_659570.1"/>
</dbReference>
<protein>
    <recommendedName>
        <fullName evidence="2">BTB domain-containing protein</fullName>
    </recommendedName>
</protein>
<dbReference type="InterPro" id="IPR000210">
    <property type="entry name" value="BTB/POZ_dom"/>
</dbReference>
<dbReference type="PROSITE" id="PS50097">
    <property type="entry name" value="BTB"/>
    <property type="match status" value="1"/>
</dbReference>
<dbReference type="InParanoid" id="Q5AXC2"/>
<evidence type="ECO:0000313" key="3">
    <source>
        <dbReference type="EMBL" id="CBF79171.1"/>
    </source>
</evidence>
<reference evidence="4" key="1">
    <citation type="journal article" date="2005" name="Nature">
        <title>Sequencing of Aspergillus nidulans and comparative analysis with A. fumigatus and A. oryzae.</title>
        <authorList>
            <person name="Galagan J.E."/>
            <person name="Calvo S.E."/>
            <person name="Cuomo C."/>
            <person name="Ma L.J."/>
            <person name="Wortman J.R."/>
            <person name="Batzoglou S."/>
            <person name="Lee S.I."/>
            <person name="Basturkmen M."/>
            <person name="Spevak C.C."/>
            <person name="Clutterbuck J."/>
            <person name="Kapitonov V."/>
            <person name="Jurka J."/>
            <person name="Scazzocchio C."/>
            <person name="Farman M."/>
            <person name="Butler J."/>
            <person name="Purcell S."/>
            <person name="Harris S."/>
            <person name="Braus G.H."/>
            <person name="Draht O."/>
            <person name="Busch S."/>
            <person name="D'Enfert C."/>
            <person name="Bouchier C."/>
            <person name="Goldman G.H."/>
            <person name="Bell-Pedersen D."/>
            <person name="Griffiths-Jones S."/>
            <person name="Doonan J.H."/>
            <person name="Yu J."/>
            <person name="Vienken K."/>
            <person name="Pain A."/>
            <person name="Freitag M."/>
            <person name="Selker E.U."/>
            <person name="Archer D.B."/>
            <person name="Penalva M.A."/>
            <person name="Oakley B.R."/>
            <person name="Momany M."/>
            <person name="Tanaka T."/>
            <person name="Kumagai T."/>
            <person name="Asai K."/>
            <person name="Machida M."/>
            <person name="Nierman W.C."/>
            <person name="Denning D.W."/>
            <person name="Caddick M."/>
            <person name="Hynes M."/>
            <person name="Paoletti M."/>
            <person name="Fischer R."/>
            <person name="Miller B."/>
            <person name="Dyer P."/>
            <person name="Sachs M.S."/>
            <person name="Osmani S.A."/>
            <person name="Birren B.W."/>
        </authorList>
    </citation>
    <scope>NUCLEOTIDE SEQUENCE [LARGE SCALE GENOMIC DNA]</scope>
    <source>
        <strain evidence="4">FGSC A4 / ATCC 38163 / CBS 112.46 / NRRL 194 / M139</strain>
    </source>
</reference>
<accession>Q5AXC2</accession>
<evidence type="ECO:0000256" key="1">
    <source>
        <dbReference type="SAM" id="MobiDB-lite"/>
    </source>
</evidence>